<keyword evidence="3" id="KW-1185">Reference proteome</keyword>
<evidence type="ECO:0000313" key="3">
    <source>
        <dbReference type="Proteomes" id="UP000215450"/>
    </source>
</evidence>
<dbReference type="RefSeq" id="WP_095063539.1">
    <property type="nucleotide sequence ID" value="NZ_FXUV02000088.1"/>
</dbReference>
<dbReference type="EMBL" id="FXUV01000086">
    <property type="protein sequence ID" value="SMQ13650.1"/>
    <property type="molecule type" value="Genomic_DNA"/>
</dbReference>
<accession>A0A238HIM9</accession>
<proteinExistence type="predicted"/>
<sequence length="152" mass="17141">MTKIYLALYKGKKDGKDIKTRLLRCADWAVRQSTNGIYSHCEIAIAKENGVYSCYSSSIRDGGVRFKVMPLPPDKWDLIRVDLPEQRVHEFYAQTKGAKYDWAGCLGIALPALRQNVKKWFCSEWCAGCLGYDQPARFSPNGLAKQLSGSLK</sequence>
<evidence type="ECO:0000313" key="1">
    <source>
        <dbReference type="EMBL" id="SMQ13650.1"/>
    </source>
</evidence>
<gene>
    <name evidence="1" type="ORF">KEBURONENSIS_02123</name>
    <name evidence="2" type="ORF">KEBURONENSIS_02131</name>
</gene>
<organism evidence="1">
    <name type="scientific">Kingella negevensis</name>
    <dbReference type="NCBI Taxonomy" id="1522312"/>
    <lineage>
        <taxon>Bacteria</taxon>
        <taxon>Pseudomonadati</taxon>
        <taxon>Pseudomonadota</taxon>
        <taxon>Betaproteobacteria</taxon>
        <taxon>Neisseriales</taxon>
        <taxon>Neisseriaceae</taxon>
        <taxon>Kingella</taxon>
    </lineage>
</organism>
<dbReference type="Gene3D" id="3.90.1720.10">
    <property type="entry name" value="endopeptidase domain like (from Nostoc punctiforme)"/>
    <property type="match status" value="1"/>
</dbReference>
<evidence type="ECO:0000313" key="2">
    <source>
        <dbReference type="EMBL" id="SNB84870.1"/>
    </source>
</evidence>
<evidence type="ECO:0008006" key="4">
    <source>
        <dbReference type="Google" id="ProtNLM"/>
    </source>
</evidence>
<protein>
    <recommendedName>
        <fullName evidence="4">Enoyl-CoA hydratase</fullName>
    </recommendedName>
</protein>
<dbReference type="AlphaFoldDB" id="A0A238HIM9"/>
<name>A0A238HIM9_9NEIS</name>
<dbReference type="EMBL" id="FXUV02000088">
    <property type="protein sequence ID" value="SNB84870.1"/>
    <property type="molecule type" value="Genomic_DNA"/>
</dbReference>
<reference evidence="1" key="1">
    <citation type="submission" date="2017-05" db="EMBL/GenBank/DDBJ databases">
        <authorList>
            <person name="Song R."/>
            <person name="Chenine A.L."/>
            <person name="Ruprecht R.M."/>
        </authorList>
    </citation>
    <scope>NUCLEOTIDE SEQUENCE</scope>
    <source>
        <strain evidence="1">Kingella_eburonensis</strain>
    </source>
</reference>
<dbReference type="Proteomes" id="UP000215450">
    <property type="component" value="Unassembled WGS sequence"/>
</dbReference>
<dbReference type="OrthoDB" id="95478at2"/>
<reference evidence="2 3" key="2">
    <citation type="submission" date="2017-06" db="EMBL/GenBank/DDBJ databases">
        <authorList>
            <person name="Kim H.J."/>
            <person name="Triplett B.A."/>
        </authorList>
    </citation>
    <scope>NUCLEOTIDE SEQUENCE [LARGE SCALE GENOMIC DNA]</scope>
    <source>
        <strain evidence="2">Kingella_eburonensis</strain>
    </source>
</reference>